<reference evidence="3" key="1">
    <citation type="journal article" date="2017" name="Nat. Microbiol.">
        <title>Global analysis of biosynthetic gene clusters reveals vast potential of secondary metabolite production in Penicillium species.</title>
        <authorList>
            <person name="Nielsen J.C."/>
            <person name="Grijseels S."/>
            <person name="Prigent S."/>
            <person name="Ji B."/>
            <person name="Dainat J."/>
            <person name="Nielsen K.F."/>
            <person name="Frisvad J.C."/>
            <person name="Workman M."/>
            <person name="Nielsen J."/>
        </authorList>
    </citation>
    <scope>NUCLEOTIDE SEQUENCE [LARGE SCALE GENOMIC DNA]</scope>
    <source>
        <strain evidence="3">IBT 29525</strain>
    </source>
</reference>
<evidence type="ECO:0000256" key="1">
    <source>
        <dbReference type="SAM" id="MobiDB-lite"/>
    </source>
</evidence>
<evidence type="ECO:0000313" key="3">
    <source>
        <dbReference type="Proteomes" id="UP000191612"/>
    </source>
</evidence>
<evidence type="ECO:0000313" key="2">
    <source>
        <dbReference type="EMBL" id="OQD98302.1"/>
    </source>
</evidence>
<accession>A0A1V6RAV3</accession>
<comment type="caution">
    <text evidence="2">The sequence shown here is derived from an EMBL/GenBank/DDBJ whole genome shotgun (WGS) entry which is preliminary data.</text>
</comment>
<dbReference type="AlphaFoldDB" id="A0A1V6RAV3"/>
<dbReference type="Proteomes" id="UP000191612">
    <property type="component" value="Unassembled WGS sequence"/>
</dbReference>
<feature type="region of interest" description="Disordered" evidence="1">
    <location>
        <begin position="40"/>
        <end position="70"/>
    </location>
</feature>
<dbReference type="EMBL" id="MDYO01000009">
    <property type="protein sequence ID" value="OQD98302.1"/>
    <property type="molecule type" value="Genomic_DNA"/>
</dbReference>
<name>A0A1V6RAV3_9EURO</name>
<gene>
    <name evidence="2" type="ORF">PENSOL_c009G10488</name>
</gene>
<feature type="compositionally biased region" description="Low complexity" evidence="1">
    <location>
        <begin position="129"/>
        <end position="145"/>
    </location>
</feature>
<organism evidence="2 3">
    <name type="scientific">Penicillium solitum</name>
    <dbReference type="NCBI Taxonomy" id="60172"/>
    <lineage>
        <taxon>Eukaryota</taxon>
        <taxon>Fungi</taxon>
        <taxon>Dikarya</taxon>
        <taxon>Ascomycota</taxon>
        <taxon>Pezizomycotina</taxon>
        <taxon>Eurotiomycetes</taxon>
        <taxon>Eurotiomycetidae</taxon>
        <taxon>Eurotiales</taxon>
        <taxon>Aspergillaceae</taxon>
        <taxon>Penicillium</taxon>
    </lineage>
</organism>
<keyword evidence="3" id="KW-1185">Reference proteome</keyword>
<feature type="compositionally biased region" description="Polar residues" evidence="1">
    <location>
        <begin position="42"/>
        <end position="70"/>
    </location>
</feature>
<protein>
    <submittedName>
        <fullName evidence="2">Uncharacterized protein</fullName>
    </submittedName>
</protein>
<feature type="region of interest" description="Disordered" evidence="1">
    <location>
        <begin position="129"/>
        <end position="150"/>
    </location>
</feature>
<sequence length="255" mass="28074">MSLGSSNQPSSPPPASSSIDPSIDAAIIIITNIASLDDALTGQATPPNTYKRSHQHTPTEGFSRRVSTPQPSANHAAKFISYSVQQKCLSYDTSLHTLATGSVPLHSTYTSKCFSSRRTSTFQQRVLQSQSFQSLSPPSQPSQHPRTPPFQVRLAGPVTFLHSLPRSNNDFSEQVLTSTFSDFVIYENRRPPFYTFHRQKAIRALEECFRNPTSAAKLANAVHNPTSTTTTTNKPTISNALISNLMVRHNNPFND</sequence>
<proteinExistence type="predicted"/>